<proteinExistence type="predicted"/>
<feature type="domain" description="DUF7848" evidence="1">
    <location>
        <begin position="2"/>
        <end position="67"/>
    </location>
</feature>
<organism evidence="2">
    <name type="scientific">Streptomyces sp. SID12501</name>
    <dbReference type="NCBI Taxonomy" id="2706042"/>
    <lineage>
        <taxon>Bacteria</taxon>
        <taxon>Bacillati</taxon>
        <taxon>Actinomycetota</taxon>
        <taxon>Actinomycetes</taxon>
        <taxon>Kitasatosporales</taxon>
        <taxon>Streptomycetaceae</taxon>
        <taxon>Streptomyces</taxon>
    </lineage>
</organism>
<name>A0A6B3BPC3_9ACTN</name>
<dbReference type="InterPro" id="IPR057170">
    <property type="entry name" value="DUF7848"/>
</dbReference>
<reference evidence="2" key="1">
    <citation type="submission" date="2020-01" db="EMBL/GenBank/DDBJ databases">
        <title>Insect and environment-associated Actinomycetes.</title>
        <authorList>
            <person name="Currrie C."/>
            <person name="Chevrette M."/>
            <person name="Carlson C."/>
            <person name="Stubbendieck R."/>
            <person name="Wendt-Pienkowski E."/>
        </authorList>
    </citation>
    <scope>NUCLEOTIDE SEQUENCE</scope>
    <source>
        <strain evidence="2">SID12501</strain>
    </source>
</reference>
<gene>
    <name evidence="2" type="ORF">G3I71_10180</name>
</gene>
<dbReference type="Pfam" id="PF25232">
    <property type="entry name" value="DUF7848"/>
    <property type="match status" value="1"/>
</dbReference>
<evidence type="ECO:0000259" key="1">
    <source>
        <dbReference type="Pfam" id="PF25232"/>
    </source>
</evidence>
<dbReference type="EMBL" id="JAAGLU010000007">
    <property type="protein sequence ID" value="NEC86183.1"/>
    <property type="molecule type" value="Genomic_DNA"/>
</dbReference>
<sequence length="74" mass="8654">MFRYVPYSILQDGSAEPEYEACCVSGDEDDCGAVSERHPDPAEVEEWQRRHTQKTRHTRYRRSFADYSVLEPTV</sequence>
<dbReference type="AlphaFoldDB" id="A0A6B3BPC3"/>
<protein>
    <recommendedName>
        <fullName evidence="1">DUF7848 domain-containing protein</fullName>
    </recommendedName>
</protein>
<accession>A0A6B3BPC3</accession>
<evidence type="ECO:0000313" key="2">
    <source>
        <dbReference type="EMBL" id="NEC86183.1"/>
    </source>
</evidence>
<comment type="caution">
    <text evidence="2">The sequence shown here is derived from an EMBL/GenBank/DDBJ whole genome shotgun (WGS) entry which is preliminary data.</text>
</comment>